<proteinExistence type="predicted"/>
<sequence>MENNNTTIPKPLSEINPHPSLRFWAGILTISIDQLNPTPSQNTISLSTLTQILPFYSPYTHIIKIGIRPAIPHEIPDEIYRTHIANIKLIVQQINEFQKLKEVHMRVLVNQCNFPQLKMGASLYGLSGVEWSFGYVEGEKVRGRGIAPVVISPVDGVMGRLVGVFEREFR</sequence>
<comment type="caution">
    <text evidence="1">The sequence shown here is derived from an EMBL/GenBank/DDBJ whole genome shotgun (WGS) entry which is preliminary data.</text>
</comment>
<evidence type="ECO:0000313" key="1">
    <source>
        <dbReference type="EMBL" id="ESZ89794.1"/>
    </source>
</evidence>
<organism evidence="1 2">
    <name type="scientific">Sclerotinia borealis (strain F-4128)</name>
    <dbReference type="NCBI Taxonomy" id="1432307"/>
    <lineage>
        <taxon>Eukaryota</taxon>
        <taxon>Fungi</taxon>
        <taxon>Dikarya</taxon>
        <taxon>Ascomycota</taxon>
        <taxon>Pezizomycotina</taxon>
        <taxon>Leotiomycetes</taxon>
        <taxon>Helotiales</taxon>
        <taxon>Sclerotiniaceae</taxon>
        <taxon>Sclerotinia</taxon>
    </lineage>
</organism>
<dbReference type="OrthoDB" id="3542105at2759"/>
<dbReference type="Proteomes" id="UP000019487">
    <property type="component" value="Unassembled WGS sequence"/>
</dbReference>
<keyword evidence="2" id="KW-1185">Reference proteome</keyword>
<evidence type="ECO:0000313" key="2">
    <source>
        <dbReference type="Proteomes" id="UP000019487"/>
    </source>
</evidence>
<accession>W9C4I2</accession>
<dbReference type="AlphaFoldDB" id="W9C4I2"/>
<gene>
    <name evidence="1" type="ORF">SBOR_9818</name>
</gene>
<name>W9C4I2_SCLBF</name>
<dbReference type="EMBL" id="AYSA01000777">
    <property type="protein sequence ID" value="ESZ89794.1"/>
    <property type="molecule type" value="Genomic_DNA"/>
</dbReference>
<protein>
    <submittedName>
        <fullName evidence="1">Uncharacterized protein</fullName>
    </submittedName>
</protein>
<reference evidence="1 2" key="1">
    <citation type="journal article" date="2014" name="Genome Announc.">
        <title>Draft genome sequence of Sclerotinia borealis, a psychrophilic plant pathogenic fungus.</title>
        <authorList>
            <person name="Mardanov A.V."/>
            <person name="Beletsky A.V."/>
            <person name="Kadnikov V.V."/>
            <person name="Ignatov A.N."/>
            <person name="Ravin N.V."/>
        </authorList>
    </citation>
    <scope>NUCLEOTIDE SEQUENCE [LARGE SCALE GENOMIC DNA]</scope>
    <source>
        <strain evidence="2">F-4157</strain>
    </source>
</reference>
<dbReference type="HOGENOM" id="CLU_127245_0_0_1"/>